<dbReference type="InterPro" id="IPR011006">
    <property type="entry name" value="CheY-like_superfamily"/>
</dbReference>
<dbReference type="InterPro" id="IPR027417">
    <property type="entry name" value="P-loop_NTPase"/>
</dbReference>
<keyword evidence="4" id="KW-1185">Reference proteome</keyword>
<dbReference type="OrthoDB" id="8531995at2"/>
<reference evidence="4" key="1">
    <citation type="submission" date="2017-05" db="EMBL/GenBank/DDBJ databases">
        <title>Complete and WGS of Bordetella genogroups.</title>
        <authorList>
            <person name="Spilker T."/>
            <person name="Lipuma J."/>
        </authorList>
    </citation>
    <scope>NUCLEOTIDE SEQUENCE [LARGE SCALE GENOMIC DNA]</scope>
    <source>
        <strain evidence="4">AU6712</strain>
    </source>
</reference>
<evidence type="ECO:0000256" key="1">
    <source>
        <dbReference type="PROSITE-ProRule" id="PRU00169"/>
    </source>
</evidence>
<dbReference type="PRINTS" id="PR01874">
    <property type="entry name" value="DNAREPAIRADA"/>
</dbReference>
<proteinExistence type="predicted"/>
<dbReference type="Gene3D" id="3.40.50.2300">
    <property type="match status" value="1"/>
</dbReference>
<dbReference type="InterPro" id="IPR001789">
    <property type="entry name" value="Sig_transdc_resp-reg_receiver"/>
</dbReference>
<evidence type="ECO:0000259" key="2">
    <source>
        <dbReference type="PROSITE" id="PS50110"/>
    </source>
</evidence>
<dbReference type="GO" id="GO:0000160">
    <property type="term" value="P:phosphorelay signal transduction system"/>
    <property type="evidence" value="ECO:0007669"/>
    <property type="project" value="InterPro"/>
</dbReference>
<gene>
    <name evidence="3" type="ORF">CAL22_05265</name>
</gene>
<dbReference type="EMBL" id="NEVU01000001">
    <property type="protein sequence ID" value="OZI77933.1"/>
    <property type="molecule type" value="Genomic_DNA"/>
</dbReference>
<dbReference type="AlphaFoldDB" id="A0A261VXA8"/>
<accession>A0A261VXA8</accession>
<comment type="caution">
    <text evidence="3">The sequence shown here is derived from an EMBL/GenBank/DDBJ whole genome shotgun (WGS) entry which is preliminary data.</text>
</comment>
<dbReference type="SUPFAM" id="SSF52540">
    <property type="entry name" value="P-loop containing nucleoside triphosphate hydrolases"/>
    <property type="match status" value="1"/>
</dbReference>
<dbReference type="RefSeq" id="WP_094810950.1">
    <property type="nucleotide sequence ID" value="NZ_NEVU01000001.1"/>
</dbReference>
<feature type="modified residue" description="4-aspartylphosphate" evidence="1">
    <location>
        <position position="68"/>
    </location>
</feature>
<evidence type="ECO:0000313" key="4">
    <source>
        <dbReference type="Proteomes" id="UP000216429"/>
    </source>
</evidence>
<dbReference type="SUPFAM" id="SSF52172">
    <property type="entry name" value="CheY-like"/>
    <property type="match status" value="1"/>
</dbReference>
<protein>
    <submittedName>
        <fullName evidence="3">Pilus assembly protein CpaE</fullName>
    </submittedName>
</protein>
<feature type="domain" description="Response regulatory" evidence="2">
    <location>
        <begin position="19"/>
        <end position="139"/>
    </location>
</feature>
<sequence length="446" mass="48087">MNDMKTHAREWVGLDKANCFLFCSSDNGVAQQLGQAVGDLGMLTQESPSLDVLAQRLAEINPQVIFLDFTGGQADPGKLLMAADMARVLMRVAPSLPRVAVGYLSQPDGAIAALRAGVSDFVDPSVSPEEVRAVVQRLLADCRQAAGGGGAHRSVLVLGARPGVGASTLAVHAAGLAQQHLAQVALSRQSTQGAKPHGKGELMAAQLPLNERVCVLDLGWPIGDCLLYLNINSDFDFAEAVRNLRRLDGTLLSSAVAHTPAGISAMTLPRDMAQVRALSPADSLSLFERLRQHYGFLVTDAGGLANPDFTAKLARSSQEVWLVTDQSVSSLVSLAGVLQELEQQHVQRDTIKLVVNRYDERYGMTSMQIAERFGLALAGTLPDRTMPLMLCTNQGRLLYQQAERDIYVRAVQGLVDLMLAERMAPGARQGWLAAWLPGVHKRMMLH</sequence>
<dbReference type="PROSITE" id="PS50110">
    <property type="entry name" value="RESPONSE_REGULATORY"/>
    <property type="match status" value="1"/>
</dbReference>
<dbReference type="Proteomes" id="UP000216429">
    <property type="component" value="Unassembled WGS sequence"/>
</dbReference>
<organism evidence="3 4">
    <name type="scientific">Bordetella genomosp. 12</name>
    <dbReference type="NCBI Taxonomy" id="463035"/>
    <lineage>
        <taxon>Bacteria</taxon>
        <taxon>Pseudomonadati</taxon>
        <taxon>Pseudomonadota</taxon>
        <taxon>Betaproteobacteria</taxon>
        <taxon>Burkholderiales</taxon>
        <taxon>Alcaligenaceae</taxon>
        <taxon>Bordetella</taxon>
    </lineage>
</organism>
<dbReference type="Gene3D" id="3.40.50.300">
    <property type="entry name" value="P-loop containing nucleotide triphosphate hydrolases"/>
    <property type="match status" value="1"/>
</dbReference>
<keyword evidence="1" id="KW-0597">Phosphoprotein</keyword>
<name>A0A261VXA8_9BORD</name>
<evidence type="ECO:0000313" key="3">
    <source>
        <dbReference type="EMBL" id="OZI77933.1"/>
    </source>
</evidence>